<reference evidence="5" key="1">
    <citation type="submission" date="2020-08" db="EMBL/GenBank/DDBJ databases">
        <title>Multicomponent nature underlies the extraordinary mechanical properties of spider dragline silk.</title>
        <authorList>
            <person name="Kono N."/>
            <person name="Nakamura H."/>
            <person name="Mori M."/>
            <person name="Yoshida Y."/>
            <person name="Ohtoshi R."/>
            <person name="Malay A.D."/>
            <person name="Moran D.A.P."/>
            <person name="Tomita M."/>
            <person name="Numata K."/>
            <person name="Arakawa K."/>
        </authorList>
    </citation>
    <scope>NUCLEOTIDE SEQUENCE</scope>
</reference>
<name>A0A8X6NWH7_NEPPI</name>
<dbReference type="InterPro" id="IPR013750">
    <property type="entry name" value="GHMP_kinase_C_dom"/>
</dbReference>
<dbReference type="GO" id="GO:0042352">
    <property type="term" value="P:GDP-L-fucose salvage"/>
    <property type="evidence" value="ECO:0007669"/>
    <property type="project" value="TreeGrafter"/>
</dbReference>
<dbReference type="PANTHER" id="PTHR32463:SF0">
    <property type="entry name" value="L-FUCOSE KINASE"/>
    <property type="match status" value="1"/>
</dbReference>
<feature type="domain" description="GHMP kinase C-terminal" evidence="4">
    <location>
        <begin position="131"/>
        <end position="210"/>
    </location>
</feature>
<evidence type="ECO:0000313" key="6">
    <source>
        <dbReference type="Proteomes" id="UP000887013"/>
    </source>
</evidence>
<feature type="signal peptide" evidence="3">
    <location>
        <begin position="1"/>
        <end position="20"/>
    </location>
</feature>
<evidence type="ECO:0000259" key="4">
    <source>
        <dbReference type="Pfam" id="PF08544"/>
    </source>
</evidence>
<evidence type="ECO:0000256" key="1">
    <source>
        <dbReference type="ARBA" id="ARBA00022679"/>
    </source>
</evidence>
<dbReference type="AlphaFoldDB" id="A0A8X6NWH7"/>
<accession>A0A8X6NWH7</accession>
<dbReference type="InterPro" id="IPR036554">
    <property type="entry name" value="GHMP_kinase_C_sf"/>
</dbReference>
<dbReference type="Gene3D" id="3.30.230.120">
    <property type="match status" value="1"/>
</dbReference>
<organism evidence="5 6">
    <name type="scientific">Nephila pilipes</name>
    <name type="common">Giant wood spider</name>
    <name type="synonym">Nephila maculata</name>
    <dbReference type="NCBI Taxonomy" id="299642"/>
    <lineage>
        <taxon>Eukaryota</taxon>
        <taxon>Metazoa</taxon>
        <taxon>Ecdysozoa</taxon>
        <taxon>Arthropoda</taxon>
        <taxon>Chelicerata</taxon>
        <taxon>Arachnida</taxon>
        <taxon>Araneae</taxon>
        <taxon>Araneomorphae</taxon>
        <taxon>Entelegynae</taxon>
        <taxon>Araneoidea</taxon>
        <taxon>Nephilidae</taxon>
        <taxon>Nephila</taxon>
    </lineage>
</organism>
<protein>
    <submittedName>
        <fullName evidence="5">L-fucose kinase</fullName>
    </submittedName>
</protein>
<dbReference type="SUPFAM" id="SSF55060">
    <property type="entry name" value="GHMP Kinase, C-terminal domain"/>
    <property type="match status" value="1"/>
</dbReference>
<keyword evidence="1" id="KW-0808">Transferase</keyword>
<dbReference type="Pfam" id="PF08544">
    <property type="entry name" value="GHMP_kinases_C"/>
    <property type="match status" value="1"/>
</dbReference>
<proteinExistence type="predicted"/>
<dbReference type="PANTHER" id="PTHR32463">
    <property type="entry name" value="L-FUCOSE KINASE"/>
    <property type="match status" value="1"/>
</dbReference>
<keyword evidence="6" id="KW-1185">Reference proteome</keyword>
<dbReference type="GO" id="GO:0050201">
    <property type="term" value="F:fucokinase activity"/>
    <property type="evidence" value="ECO:0007669"/>
    <property type="project" value="TreeGrafter"/>
</dbReference>
<gene>
    <name evidence="5" type="primary">Fcsk</name>
    <name evidence="5" type="ORF">NPIL_289201</name>
</gene>
<sequence>MGTSSILAGAIISVLWTASGKSFDKSSVVHAVLYVEQLLTTGGGWQDQVSGIMGGVRRGYSEATLPLHVKAEILEMQNDVLENLNAHFLLIYTGKVRLAKNLLQNVIRNWYAREENVVKCFKNLILFSYGMKKALLEGDFQEIGKLMNIYWEQKKLLAPGCEPASVKEIMDIIRPLCYGQLLVGAGGGGFMCILTKEANAKGIIETALQEHQKVSIHTVTVHMEGLEITS</sequence>
<evidence type="ECO:0000256" key="3">
    <source>
        <dbReference type="SAM" id="SignalP"/>
    </source>
</evidence>
<dbReference type="Proteomes" id="UP000887013">
    <property type="component" value="Unassembled WGS sequence"/>
</dbReference>
<dbReference type="EMBL" id="BMAW01013533">
    <property type="protein sequence ID" value="GFT34583.1"/>
    <property type="molecule type" value="Genomic_DNA"/>
</dbReference>
<comment type="caution">
    <text evidence="5">The sequence shown here is derived from an EMBL/GenBank/DDBJ whole genome shotgun (WGS) entry which is preliminary data.</text>
</comment>
<keyword evidence="2 5" id="KW-0418">Kinase</keyword>
<evidence type="ECO:0000256" key="2">
    <source>
        <dbReference type="ARBA" id="ARBA00022777"/>
    </source>
</evidence>
<feature type="chain" id="PRO_5036445777" evidence="3">
    <location>
        <begin position="21"/>
        <end position="230"/>
    </location>
</feature>
<keyword evidence="3" id="KW-0732">Signal</keyword>
<dbReference type="InterPro" id="IPR052203">
    <property type="entry name" value="GHMP_Kinase-Related"/>
</dbReference>
<dbReference type="OrthoDB" id="271303at2759"/>
<evidence type="ECO:0000313" key="5">
    <source>
        <dbReference type="EMBL" id="GFT34583.1"/>
    </source>
</evidence>